<keyword evidence="2" id="KW-1003">Cell membrane</keyword>
<dbReference type="AlphaFoldDB" id="A0A433HPA3"/>
<keyword evidence="4 6" id="KW-0807">Transducer</keyword>
<dbReference type="InterPro" id="IPR003660">
    <property type="entry name" value="HAMP_dom"/>
</dbReference>
<dbReference type="Proteomes" id="UP000267430">
    <property type="component" value="Unassembled WGS sequence"/>
</dbReference>
<dbReference type="SUPFAM" id="SSF58104">
    <property type="entry name" value="Methyl-accepting chemotaxis protein (MCP) signaling domain"/>
    <property type="match status" value="1"/>
</dbReference>
<dbReference type="FunFam" id="1.10.287.950:FF:000001">
    <property type="entry name" value="Methyl-accepting chemotaxis sensory transducer"/>
    <property type="match status" value="1"/>
</dbReference>
<protein>
    <submittedName>
        <fullName evidence="10">Methyl-accepting chemotaxis protein</fullName>
    </submittedName>
</protein>
<dbReference type="PROSITE" id="PS50111">
    <property type="entry name" value="CHEMOTAXIS_TRANSDUC_2"/>
    <property type="match status" value="1"/>
</dbReference>
<comment type="caution">
    <text evidence="10">The sequence shown here is derived from an EMBL/GenBank/DDBJ whole genome shotgun (WGS) entry which is preliminary data.</text>
</comment>
<dbReference type="OrthoDB" id="107771at2"/>
<dbReference type="Gene3D" id="1.10.287.950">
    <property type="entry name" value="Methyl-accepting chemotaxis protein"/>
    <property type="match status" value="1"/>
</dbReference>
<comment type="similarity">
    <text evidence="5">Belongs to the methyl-accepting chemotaxis (MCP) protein family.</text>
</comment>
<dbReference type="GO" id="GO:0006935">
    <property type="term" value="P:chemotaxis"/>
    <property type="evidence" value="ECO:0007669"/>
    <property type="project" value="InterPro"/>
</dbReference>
<keyword evidence="3 7" id="KW-0472">Membrane</keyword>
<dbReference type="SMART" id="SM00304">
    <property type="entry name" value="HAMP"/>
    <property type="match status" value="1"/>
</dbReference>
<dbReference type="InterPro" id="IPR024478">
    <property type="entry name" value="HlyB_4HB_MCP"/>
</dbReference>
<proteinExistence type="inferred from homology"/>
<dbReference type="GO" id="GO:0005886">
    <property type="term" value="C:plasma membrane"/>
    <property type="evidence" value="ECO:0007669"/>
    <property type="project" value="UniProtKB-SubCell"/>
</dbReference>
<feature type="domain" description="Methyl-accepting transducer" evidence="8">
    <location>
        <begin position="294"/>
        <end position="530"/>
    </location>
</feature>
<evidence type="ECO:0000256" key="5">
    <source>
        <dbReference type="ARBA" id="ARBA00029447"/>
    </source>
</evidence>
<gene>
    <name evidence="10" type="ORF">ELQ35_07150</name>
</gene>
<name>A0A433HPA3_9BACI</name>
<evidence type="ECO:0000256" key="7">
    <source>
        <dbReference type="SAM" id="Phobius"/>
    </source>
</evidence>
<dbReference type="CDD" id="cd06225">
    <property type="entry name" value="HAMP"/>
    <property type="match status" value="1"/>
</dbReference>
<dbReference type="Pfam" id="PF00672">
    <property type="entry name" value="HAMP"/>
    <property type="match status" value="1"/>
</dbReference>
<evidence type="ECO:0000259" key="8">
    <source>
        <dbReference type="PROSITE" id="PS50111"/>
    </source>
</evidence>
<dbReference type="InterPro" id="IPR004089">
    <property type="entry name" value="MCPsignal_dom"/>
</dbReference>
<reference evidence="10 11" key="1">
    <citation type="submission" date="2018-12" db="EMBL/GenBank/DDBJ databases">
        <title>Bacillus chawlae sp. nov., Bacillus glennii sp. nov., and Bacillus saganii sp. nov. Isolated from the Vehicle Assembly Building at Kennedy Space Center where the Viking Spacecraft were Assembled.</title>
        <authorList>
            <person name="Seuylemezian A."/>
            <person name="Vaishampayan P."/>
        </authorList>
    </citation>
    <scope>NUCLEOTIDE SEQUENCE [LARGE SCALE GENOMIC DNA]</scope>
    <source>
        <strain evidence="10 11">L5</strain>
    </source>
</reference>
<dbReference type="CDD" id="cd11386">
    <property type="entry name" value="MCP_signal"/>
    <property type="match status" value="1"/>
</dbReference>
<feature type="domain" description="HAMP" evidence="9">
    <location>
        <begin position="222"/>
        <end position="275"/>
    </location>
</feature>
<dbReference type="GO" id="GO:0007165">
    <property type="term" value="P:signal transduction"/>
    <property type="evidence" value="ECO:0007669"/>
    <property type="project" value="UniProtKB-KW"/>
</dbReference>
<dbReference type="EMBL" id="RYZZ01000007">
    <property type="protein sequence ID" value="RUQ30119.1"/>
    <property type="molecule type" value="Genomic_DNA"/>
</dbReference>
<evidence type="ECO:0000256" key="1">
    <source>
        <dbReference type="ARBA" id="ARBA00004236"/>
    </source>
</evidence>
<keyword evidence="11" id="KW-1185">Reference proteome</keyword>
<dbReference type="Pfam" id="PF12729">
    <property type="entry name" value="4HB_MCP_1"/>
    <property type="match status" value="1"/>
</dbReference>
<dbReference type="PROSITE" id="PS50885">
    <property type="entry name" value="HAMP"/>
    <property type="match status" value="1"/>
</dbReference>
<evidence type="ECO:0000313" key="11">
    <source>
        <dbReference type="Proteomes" id="UP000267430"/>
    </source>
</evidence>
<evidence type="ECO:0000256" key="6">
    <source>
        <dbReference type="PROSITE-ProRule" id="PRU00284"/>
    </source>
</evidence>
<feature type="transmembrane region" description="Helical" evidence="7">
    <location>
        <begin position="201"/>
        <end position="220"/>
    </location>
</feature>
<dbReference type="GO" id="GO:0004888">
    <property type="term" value="F:transmembrane signaling receptor activity"/>
    <property type="evidence" value="ECO:0007669"/>
    <property type="project" value="InterPro"/>
</dbReference>
<evidence type="ECO:0000313" key="10">
    <source>
        <dbReference type="EMBL" id="RUQ30119.1"/>
    </source>
</evidence>
<dbReference type="PRINTS" id="PR00260">
    <property type="entry name" value="CHEMTRNSDUCR"/>
</dbReference>
<evidence type="ECO:0000259" key="9">
    <source>
        <dbReference type="PROSITE" id="PS50885"/>
    </source>
</evidence>
<dbReference type="SMART" id="SM00283">
    <property type="entry name" value="MA"/>
    <property type="match status" value="1"/>
</dbReference>
<sequence length="580" mass="63643">MTNGKFIEKQSKMNTSFLKLTVRKKLLGGFLIVLLLLGGIGLLSNIGIKTVDNNYTALLNEQVATVDKIRDLKLEVMTHSDAIRGFLITGDSDYLYEFDDSVKRFDNVVKDIEVSGASAKTKRMVKNLDSIQQDYQLNVQKQIELKQAHKTDDFLMMMKTSAKDIGVEFNKQANDLIKYQKDQLNKRSEETTALINKTRTIIVIISVAAFIIGIMFAYFISRTISNPISKASEAIRRVASGDLTIEEMKVRNRDEIGTMVGSLNQMIKDLRSVIVQVNDSSTQVASSSEGLAMSAEESKMAAEQVAQIAQRNSYGMEQQLLHFHEVTASVSEMTSGILQISNNSEQMLQATEKATSITGQGTEYVENVVQQMNHIHHSVGQVTSIIESLEKRSKEISNIVGMITRIADQTNLLALNAAIEAARAGEHGKGFAVVANEVRNLAEESKKSAEKITSMILEIQKETQQAVQAMTEGNRQVVEGLGDSEKVNSTFANILKSIEGVGVRVQKVANSVEELTLASGNISDTVAQVKEISEKSAAAGQESAAATEEQLATMEEVTTSAESLSRLAEKLQSVISRFKI</sequence>
<accession>A0A433HPA3</accession>
<dbReference type="PANTHER" id="PTHR32089:SF112">
    <property type="entry name" value="LYSOZYME-LIKE PROTEIN-RELATED"/>
    <property type="match status" value="1"/>
</dbReference>
<dbReference type="PANTHER" id="PTHR32089">
    <property type="entry name" value="METHYL-ACCEPTING CHEMOTAXIS PROTEIN MCPB"/>
    <property type="match status" value="1"/>
</dbReference>
<evidence type="ECO:0000256" key="4">
    <source>
        <dbReference type="ARBA" id="ARBA00023224"/>
    </source>
</evidence>
<keyword evidence="7" id="KW-1133">Transmembrane helix</keyword>
<evidence type="ECO:0000256" key="2">
    <source>
        <dbReference type="ARBA" id="ARBA00022475"/>
    </source>
</evidence>
<comment type="subcellular location">
    <subcellularLocation>
        <location evidence="1">Cell membrane</location>
    </subcellularLocation>
</comment>
<dbReference type="InterPro" id="IPR004090">
    <property type="entry name" value="Chemotax_Me-accpt_rcpt"/>
</dbReference>
<keyword evidence="7" id="KW-0812">Transmembrane</keyword>
<dbReference type="Gene3D" id="6.10.340.10">
    <property type="match status" value="1"/>
</dbReference>
<organism evidence="10 11">
    <name type="scientific">Peribacillus cavernae</name>
    <dbReference type="NCBI Taxonomy" id="1674310"/>
    <lineage>
        <taxon>Bacteria</taxon>
        <taxon>Bacillati</taxon>
        <taxon>Bacillota</taxon>
        <taxon>Bacilli</taxon>
        <taxon>Bacillales</taxon>
        <taxon>Bacillaceae</taxon>
        <taxon>Peribacillus</taxon>
    </lineage>
</organism>
<dbReference type="RefSeq" id="WP_126864141.1">
    <property type="nucleotide sequence ID" value="NZ_JAUSTX010000001.1"/>
</dbReference>
<evidence type="ECO:0000256" key="3">
    <source>
        <dbReference type="ARBA" id="ARBA00023136"/>
    </source>
</evidence>
<dbReference type="Pfam" id="PF00015">
    <property type="entry name" value="MCPsignal"/>
    <property type="match status" value="1"/>
</dbReference>